<dbReference type="RefSeq" id="WP_190474072.1">
    <property type="nucleotide sequence ID" value="NZ_JACJPW010000131.1"/>
</dbReference>
<proteinExistence type="predicted"/>
<dbReference type="AlphaFoldDB" id="A0A926ZK70"/>
<protein>
    <submittedName>
        <fullName evidence="1">Zf-TFIIB domain-containing protein</fullName>
    </submittedName>
</protein>
<dbReference type="Proteomes" id="UP000641646">
    <property type="component" value="Unassembled WGS sequence"/>
</dbReference>
<reference evidence="1" key="2">
    <citation type="submission" date="2020-08" db="EMBL/GenBank/DDBJ databases">
        <authorList>
            <person name="Chen M."/>
            <person name="Teng W."/>
            <person name="Zhao L."/>
            <person name="Hu C."/>
            <person name="Zhou Y."/>
            <person name="Han B."/>
            <person name="Song L."/>
            <person name="Shu W."/>
        </authorList>
    </citation>
    <scope>NUCLEOTIDE SEQUENCE</scope>
    <source>
        <strain evidence="1">FACHB-1375</strain>
    </source>
</reference>
<evidence type="ECO:0000313" key="1">
    <source>
        <dbReference type="EMBL" id="MBD2185600.1"/>
    </source>
</evidence>
<dbReference type="EMBL" id="JACJPW010000131">
    <property type="protein sequence ID" value="MBD2185600.1"/>
    <property type="molecule type" value="Genomic_DNA"/>
</dbReference>
<keyword evidence="2" id="KW-1185">Reference proteome</keyword>
<accession>A0A926ZK70</accession>
<gene>
    <name evidence="1" type="ORF">H6G03_31800</name>
</gene>
<organism evidence="1 2">
    <name type="scientific">Aerosakkonema funiforme FACHB-1375</name>
    <dbReference type="NCBI Taxonomy" id="2949571"/>
    <lineage>
        <taxon>Bacteria</taxon>
        <taxon>Bacillati</taxon>
        <taxon>Cyanobacteriota</taxon>
        <taxon>Cyanophyceae</taxon>
        <taxon>Oscillatoriophycideae</taxon>
        <taxon>Aerosakkonematales</taxon>
        <taxon>Aerosakkonemataceae</taxon>
        <taxon>Aerosakkonema</taxon>
    </lineage>
</organism>
<evidence type="ECO:0000313" key="2">
    <source>
        <dbReference type="Proteomes" id="UP000641646"/>
    </source>
</evidence>
<reference evidence="1" key="1">
    <citation type="journal article" date="2015" name="ISME J.">
        <title>Draft Genome Sequence of Streptomyces incarnatus NRRL8089, which Produces the Nucleoside Antibiotic Sinefungin.</title>
        <authorList>
            <person name="Oshima K."/>
            <person name="Hattori M."/>
            <person name="Shimizu H."/>
            <person name="Fukuda K."/>
            <person name="Nemoto M."/>
            <person name="Inagaki K."/>
            <person name="Tamura T."/>
        </authorList>
    </citation>
    <scope>NUCLEOTIDE SEQUENCE</scope>
    <source>
        <strain evidence="1">FACHB-1375</strain>
    </source>
</reference>
<name>A0A926ZK70_9CYAN</name>
<comment type="caution">
    <text evidence="1">The sequence shown here is derived from an EMBL/GenBank/DDBJ whole genome shotgun (WGS) entry which is preliminary data.</text>
</comment>
<sequence length="186" mass="21629">MQCPKDKNITLVDGTLSNKLSVKCCPECQGNWIPGEEYQTWQIRQPQQHAKPEMLAQTLKVNFVQPPLDNKAALCPECQHYLSRAKVHYRTPFYVERCTYCGGVWCDKGEWEVLEKLGLHTTIEQMFSPEWQMRAREQEYAEKERQATIDKLGPEVATMVFALAEVLEQHPNGEFGVTYLMRRFDK</sequence>